<accession>A0ACC1HZA9</accession>
<reference evidence="1" key="1">
    <citation type="submission" date="2022-06" db="EMBL/GenBank/DDBJ databases">
        <title>Phylogenomic reconstructions and comparative analyses of Kickxellomycotina fungi.</title>
        <authorList>
            <person name="Reynolds N.K."/>
            <person name="Stajich J.E."/>
            <person name="Barry K."/>
            <person name="Grigoriev I.V."/>
            <person name="Crous P."/>
            <person name="Smith M.E."/>
        </authorList>
    </citation>
    <scope>NUCLEOTIDE SEQUENCE</scope>
    <source>
        <strain evidence="1">RSA 2271</strain>
    </source>
</reference>
<comment type="caution">
    <text evidence="1">The sequence shown here is derived from an EMBL/GenBank/DDBJ whole genome shotgun (WGS) entry which is preliminary data.</text>
</comment>
<evidence type="ECO:0000313" key="1">
    <source>
        <dbReference type="EMBL" id="KAJ1679209.1"/>
    </source>
</evidence>
<evidence type="ECO:0000313" key="2">
    <source>
        <dbReference type="Proteomes" id="UP001145114"/>
    </source>
</evidence>
<keyword evidence="2" id="KW-1185">Reference proteome</keyword>
<gene>
    <name evidence="1" type="ORF">EV182_002510</name>
</gene>
<feature type="non-terminal residue" evidence="1">
    <location>
        <position position="85"/>
    </location>
</feature>
<dbReference type="EMBL" id="JAMZIH010000527">
    <property type="protein sequence ID" value="KAJ1679209.1"/>
    <property type="molecule type" value="Genomic_DNA"/>
</dbReference>
<name>A0ACC1HZA9_9FUNG</name>
<feature type="non-terminal residue" evidence="1">
    <location>
        <position position="1"/>
    </location>
</feature>
<sequence>HRGTVPVLDIGPRPRKEVPVLLQALRGVQQGHGPVDGPGVRCVQRGRRNVRRACRAGGGRQRRQDGQGICKVEVGRQDGLAVQEL</sequence>
<protein>
    <submittedName>
        <fullName evidence="1">Uncharacterized protein</fullName>
    </submittedName>
</protein>
<proteinExistence type="predicted"/>
<organism evidence="1 2">
    <name type="scientific">Spiromyces aspiralis</name>
    <dbReference type="NCBI Taxonomy" id="68401"/>
    <lineage>
        <taxon>Eukaryota</taxon>
        <taxon>Fungi</taxon>
        <taxon>Fungi incertae sedis</taxon>
        <taxon>Zoopagomycota</taxon>
        <taxon>Kickxellomycotina</taxon>
        <taxon>Kickxellomycetes</taxon>
        <taxon>Kickxellales</taxon>
        <taxon>Kickxellaceae</taxon>
        <taxon>Spiromyces</taxon>
    </lineage>
</organism>
<dbReference type="Proteomes" id="UP001145114">
    <property type="component" value="Unassembled WGS sequence"/>
</dbReference>